<keyword evidence="4 6" id="KW-1133">Transmembrane helix</keyword>
<feature type="transmembrane region" description="Helical" evidence="6">
    <location>
        <begin position="413"/>
        <end position="431"/>
    </location>
</feature>
<evidence type="ECO:0000256" key="6">
    <source>
        <dbReference type="SAM" id="Phobius"/>
    </source>
</evidence>
<evidence type="ECO:0000256" key="3">
    <source>
        <dbReference type="ARBA" id="ARBA00022692"/>
    </source>
</evidence>
<feature type="transmembrane region" description="Helical" evidence="6">
    <location>
        <begin position="137"/>
        <end position="161"/>
    </location>
</feature>
<feature type="transmembrane region" description="Helical" evidence="6">
    <location>
        <begin position="519"/>
        <end position="538"/>
    </location>
</feature>
<dbReference type="InterPro" id="IPR051584">
    <property type="entry name" value="GPCR-associated_LMBR1"/>
</dbReference>
<dbReference type="PANTHER" id="PTHR21355:SF0">
    <property type="entry name" value="G-PROTEIN COUPLED RECEPTOR-ASSOCIATED PROTEIN LMBRD2"/>
    <property type="match status" value="1"/>
</dbReference>
<evidence type="ECO:0000256" key="4">
    <source>
        <dbReference type="ARBA" id="ARBA00022989"/>
    </source>
</evidence>
<feature type="transmembrane region" description="Helical" evidence="6">
    <location>
        <begin position="38"/>
        <end position="58"/>
    </location>
</feature>
<keyword evidence="5 6" id="KW-0472">Membrane</keyword>
<evidence type="ECO:0008006" key="9">
    <source>
        <dbReference type="Google" id="ProtNLM"/>
    </source>
</evidence>
<proteinExistence type="inferred from homology"/>
<feature type="transmembrane region" description="Helical" evidence="6">
    <location>
        <begin position="6"/>
        <end position="31"/>
    </location>
</feature>
<dbReference type="AlphaFoldDB" id="A0AAV9IP55"/>
<reference evidence="7 8" key="1">
    <citation type="submission" date="2022-07" db="EMBL/GenBank/DDBJ databases">
        <title>Genome-wide signatures of adaptation to extreme environments.</title>
        <authorList>
            <person name="Cho C.H."/>
            <person name="Yoon H.S."/>
        </authorList>
    </citation>
    <scope>NUCLEOTIDE SEQUENCE [LARGE SCALE GENOMIC DNA]</scope>
    <source>
        <strain evidence="7 8">108.79 E11</strain>
    </source>
</reference>
<dbReference type="InterPro" id="IPR006876">
    <property type="entry name" value="LMBR1-like_membr_prot"/>
</dbReference>
<keyword evidence="3 6" id="KW-0812">Transmembrane</keyword>
<dbReference type="GO" id="GO:0016020">
    <property type="term" value="C:membrane"/>
    <property type="evidence" value="ECO:0007669"/>
    <property type="project" value="UniProtKB-SubCell"/>
</dbReference>
<gene>
    <name evidence="7" type="ORF">GAYE_SCF7681MG7008</name>
</gene>
<evidence type="ECO:0000256" key="2">
    <source>
        <dbReference type="ARBA" id="ARBA00010487"/>
    </source>
</evidence>
<sequence length="579" mass="67769">MWLFLGQLLFFVVEIPILIIVVLCLLFYYSARKGANPWYVHLFVGLAWFFCLLVIALVPLDLAETLVDRCHLLVVYSEYTGYQQGDCPIHETRPGFVYILWLIIYWSCFVLTWICLPIFSQYAIAGDYSLGKRLQSALYSNALFYAICGVFILGFGIYMAIRYHLSAYSFMGLLIGLSNAFGLLGVIAMLGYGTVQIPRVLWNRGNLHRRLRYCEFKTTEYTDRMDEARADLAKILGQLERIQQQWTMNNNPTSNREEEQPPIHFLQHILQEIPQDIDVPAPDRTAEIPKTITENFLARLHQRLKQRVVEYRKSNYLWSRTCEEAFRLEDWIAWTNQVTWKQRIAIFHKNAWHTFYFPCGYRFCALIALLFSILVVWSETTIWSFKTFHGYVDLSPLSLWIHRQGMSNYSIQLISWTTIVYLALCVYFSLFHFNLYRFYELFPQHTDSYSLFLNALLCCRFTVPLCYNFLTIVHETAFAVPLLYPQLPHAIATTLPVTSFSRVEQSMQVLPILGNSFNAFFPIVLIVLVLATGCQLWTRVLAAIGLKQFGFEQEDDLHYERLGRELLQREKQRRRPPQE</sequence>
<dbReference type="EMBL" id="JANCYU010000075">
    <property type="protein sequence ID" value="KAK4529058.1"/>
    <property type="molecule type" value="Genomic_DNA"/>
</dbReference>
<accession>A0AAV9IP55</accession>
<comment type="similarity">
    <text evidence="2">Belongs to the LIMR family.</text>
</comment>
<dbReference type="Proteomes" id="UP001300502">
    <property type="component" value="Unassembled WGS sequence"/>
</dbReference>
<feature type="transmembrane region" description="Helical" evidence="6">
    <location>
        <begin position="451"/>
        <end position="470"/>
    </location>
</feature>
<name>A0AAV9IP55_9RHOD</name>
<feature type="transmembrane region" description="Helical" evidence="6">
    <location>
        <begin position="359"/>
        <end position="377"/>
    </location>
</feature>
<dbReference type="Pfam" id="PF04791">
    <property type="entry name" value="LMBR1"/>
    <property type="match status" value="1"/>
</dbReference>
<feature type="transmembrane region" description="Helical" evidence="6">
    <location>
        <begin position="167"/>
        <end position="192"/>
    </location>
</feature>
<comment type="caution">
    <text evidence="7">The sequence shown here is derived from an EMBL/GenBank/DDBJ whole genome shotgun (WGS) entry which is preliminary data.</text>
</comment>
<protein>
    <recommendedName>
        <fullName evidence="9">LMBR1 domain-containing protein 2</fullName>
    </recommendedName>
</protein>
<evidence type="ECO:0000256" key="1">
    <source>
        <dbReference type="ARBA" id="ARBA00004141"/>
    </source>
</evidence>
<organism evidence="7 8">
    <name type="scientific">Galdieria yellowstonensis</name>
    <dbReference type="NCBI Taxonomy" id="3028027"/>
    <lineage>
        <taxon>Eukaryota</taxon>
        <taxon>Rhodophyta</taxon>
        <taxon>Bangiophyceae</taxon>
        <taxon>Galdieriales</taxon>
        <taxon>Galdieriaceae</taxon>
        <taxon>Galdieria</taxon>
    </lineage>
</organism>
<keyword evidence="8" id="KW-1185">Reference proteome</keyword>
<comment type="subcellular location">
    <subcellularLocation>
        <location evidence="1">Membrane</location>
        <topology evidence="1">Multi-pass membrane protein</topology>
    </subcellularLocation>
</comment>
<feature type="transmembrane region" description="Helical" evidence="6">
    <location>
        <begin position="98"/>
        <end position="125"/>
    </location>
</feature>
<evidence type="ECO:0000313" key="7">
    <source>
        <dbReference type="EMBL" id="KAK4529058.1"/>
    </source>
</evidence>
<evidence type="ECO:0000256" key="5">
    <source>
        <dbReference type="ARBA" id="ARBA00023136"/>
    </source>
</evidence>
<evidence type="ECO:0000313" key="8">
    <source>
        <dbReference type="Proteomes" id="UP001300502"/>
    </source>
</evidence>
<dbReference type="PANTHER" id="PTHR21355">
    <property type="entry name" value="G-PROTEIN COUPLED RECEPTOR-ASSOCIATED PROTEIN LMBRD2"/>
    <property type="match status" value="1"/>
</dbReference>